<evidence type="ECO:0000313" key="1">
    <source>
        <dbReference type="EMBL" id="GFA82368.1"/>
    </source>
</evidence>
<protein>
    <submittedName>
        <fullName evidence="1">Uncharacterized protein</fullName>
    </submittedName>
</protein>
<dbReference type="EMBL" id="BKCJ010494876">
    <property type="protein sequence ID" value="GFA82368.1"/>
    <property type="molecule type" value="Genomic_DNA"/>
</dbReference>
<organism evidence="1">
    <name type="scientific">Tanacetum cinerariifolium</name>
    <name type="common">Dalmatian daisy</name>
    <name type="synonym">Chrysanthemum cinerariifolium</name>
    <dbReference type="NCBI Taxonomy" id="118510"/>
    <lineage>
        <taxon>Eukaryota</taxon>
        <taxon>Viridiplantae</taxon>
        <taxon>Streptophyta</taxon>
        <taxon>Embryophyta</taxon>
        <taxon>Tracheophyta</taxon>
        <taxon>Spermatophyta</taxon>
        <taxon>Magnoliopsida</taxon>
        <taxon>eudicotyledons</taxon>
        <taxon>Gunneridae</taxon>
        <taxon>Pentapetalae</taxon>
        <taxon>asterids</taxon>
        <taxon>campanulids</taxon>
        <taxon>Asterales</taxon>
        <taxon>Asteraceae</taxon>
        <taxon>Asteroideae</taxon>
        <taxon>Anthemideae</taxon>
        <taxon>Anthemidinae</taxon>
        <taxon>Tanacetum</taxon>
    </lineage>
</organism>
<comment type="caution">
    <text evidence="1">The sequence shown here is derived from an EMBL/GenBank/DDBJ whole genome shotgun (WGS) entry which is preliminary data.</text>
</comment>
<dbReference type="AlphaFoldDB" id="A0A699K9S7"/>
<name>A0A699K9S7_TANCI</name>
<reference evidence="1" key="1">
    <citation type="journal article" date="2019" name="Sci. Rep.">
        <title>Draft genome of Tanacetum cinerariifolium, the natural source of mosquito coil.</title>
        <authorList>
            <person name="Yamashiro T."/>
            <person name="Shiraishi A."/>
            <person name="Satake H."/>
            <person name="Nakayama K."/>
        </authorList>
    </citation>
    <scope>NUCLEOTIDE SEQUENCE</scope>
</reference>
<proteinExistence type="predicted"/>
<gene>
    <name evidence="1" type="ORF">Tci_654340</name>
</gene>
<accession>A0A699K9S7</accession>
<feature type="non-terminal residue" evidence="1">
    <location>
        <position position="1"/>
    </location>
</feature>
<sequence>ETEDKETKEKDIKLPQTSVPTEVVADEVVYEKMYDSVERAATTATGLDAEHDRGITSKTQFMATLNKPSSIRTSSCSRPRRQETIRGAAAQTWSERVSKFSNDPSLLRVNALGSGEDRLKLAELMELWVSIANSITTAGEVVTTAGVEVSTAATTPIISMDDITLAKALAALKSAKPMRFARQKEEEANIALIAEWDDVQAKMDADLELAKRLQAEDQGELTIEERSKLFIEIMNARKKHFARLKAEEKRRKLPTKAQKRNQMCTYLKNIAGFTHKQLKNKSFEEKLDEQVEVKEDNDQEEAEMKMYMNITSHDEIEIDAIPLATIPPIIVDWKIIKEGKISSYHIIRHDGSSKRFSSMIQMLQNIKKEDLKTI</sequence>